<dbReference type="Proteomes" id="UP000182367">
    <property type="component" value="Unassembled WGS sequence"/>
</dbReference>
<evidence type="ECO:0000256" key="3">
    <source>
        <dbReference type="ARBA" id="ARBA00022989"/>
    </source>
</evidence>
<dbReference type="AlphaFoldDB" id="A0A1B9DTY7"/>
<accession>A0A1B9DTY7</accession>
<dbReference type="InterPro" id="IPR028082">
    <property type="entry name" value="Peripla_BP_I"/>
</dbReference>
<dbReference type="Pfam" id="PF01476">
    <property type="entry name" value="LysM"/>
    <property type="match status" value="4"/>
</dbReference>
<dbReference type="STRING" id="551990.SAMN05192550_3256"/>
<evidence type="ECO:0000256" key="5">
    <source>
        <dbReference type="SAM" id="SignalP"/>
    </source>
</evidence>
<comment type="subcellular location">
    <subcellularLocation>
        <location evidence="1">Membrane</location>
    </subcellularLocation>
</comment>
<feature type="domain" description="LysM" evidence="6">
    <location>
        <begin position="151"/>
        <end position="194"/>
    </location>
</feature>
<organism evidence="7 9">
    <name type="scientific">Flavobacterium glycines</name>
    <dbReference type="NCBI Taxonomy" id="551990"/>
    <lineage>
        <taxon>Bacteria</taxon>
        <taxon>Pseudomonadati</taxon>
        <taxon>Bacteroidota</taxon>
        <taxon>Flavobacteriia</taxon>
        <taxon>Flavobacteriales</taxon>
        <taxon>Flavobacteriaceae</taxon>
        <taxon>Flavobacterium</taxon>
    </lineage>
</organism>
<evidence type="ECO:0000259" key="6">
    <source>
        <dbReference type="PROSITE" id="PS51782"/>
    </source>
</evidence>
<feature type="domain" description="LysM" evidence="6">
    <location>
        <begin position="216"/>
        <end position="259"/>
    </location>
</feature>
<evidence type="ECO:0000256" key="1">
    <source>
        <dbReference type="ARBA" id="ARBA00004370"/>
    </source>
</evidence>
<name>A0A1B9DTY7_9FLAO</name>
<dbReference type="Proteomes" id="UP000093226">
    <property type="component" value="Unassembled WGS sequence"/>
</dbReference>
<dbReference type="SMART" id="SM00257">
    <property type="entry name" value="LysM"/>
    <property type="match status" value="4"/>
</dbReference>
<feature type="domain" description="LysM" evidence="6">
    <location>
        <begin position="24"/>
        <end position="67"/>
    </location>
</feature>
<keyword evidence="4" id="KW-0472">Membrane</keyword>
<protein>
    <submittedName>
        <fullName evidence="8">Amino acid/amide ABC transporter substrate-binding protein, HAAT family</fullName>
    </submittedName>
    <submittedName>
        <fullName evidence="7">Peptidoglycan-binding protein</fullName>
    </submittedName>
</protein>
<gene>
    <name evidence="7" type="ORF">FBGL_03630</name>
    <name evidence="8" type="ORF">SAMN05192550_3256</name>
</gene>
<sequence length="637" mass="70821">MKCFFAIWISVLMFTNVVFAQGTITHKVENGETINDIAKKYQVTPYDIYKLNPDVQRKLSSKMLLLIPSKSAGSSKVVIPSKTGLKVSNSSAEVTHKVMPKETLFGIEKKYNVSDADLKKANPFLETDGLQIDQILVIPSKNVLKPVVKTIYHDVLPKETKFSIAKQYGITVAELENKNPEIVSNLPVGYHLLIKGNPVKKAEVVQAKVVTAPKYITYEVKPKETLYSLSKMSGMTQEDLLVLNPELKNGVEIGMLVKFPANITLIKVDDNKEAVNLVPKHNSGERKKLALLLPFNVAKIQGDTLNTIASRLKKDKFLNMTLDFYAGALMAIDSVKTLGLPIDVSIYDSEETKNSSNVAAIVNANNLQTVDAVIGPFYQNNAEAAARLLSANNVPVISPLSKDAGNAIANLYQTVPANDLLKTKMFDFMRSKKGNILAVVDRKKVSVIQYLQQNQKDVRLVPLNTNGTVSAEGLKAMLLPNVVNYVLLETANTWMVKTTISALVSVMPNYQVQLVVLEPNETLDSDEINFSNLVKLKLMYPSVTRDNLMPEGVVFENKFKKLNSITPSDYATRGFDVTFDTMMRLMQNKSFEETANSVVTEQFENKFEYNKKEGGGYVNKGVYILYYDNDLTLKVAN</sequence>
<dbReference type="PANTHER" id="PTHR33734">
    <property type="entry name" value="LYSM DOMAIN-CONTAINING GPI-ANCHORED PROTEIN 2"/>
    <property type="match status" value="1"/>
</dbReference>
<dbReference type="OrthoDB" id="2149800at2"/>
<evidence type="ECO:0000313" key="8">
    <source>
        <dbReference type="EMBL" id="SDK06280.1"/>
    </source>
</evidence>
<feature type="chain" id="PRO_5008624701" evidence="5">
    <location>
        <begin position="21"/>
        <end position="637"/>
    </location>
</feature>
<keyword evidence="2" id="KW-0812">Transmembrane</keyword>
<reference evidence="9" key="1">
    <citation type="submission" date="2016-03" db="EMBL/GenBank/DDBJ databases">
        <title>Draft genome sequence of Paenibacillus glacialis DSM 22343.</title>
        <authorList>
            <person name="Shin S.-K."/>
            <person name="Yi H."/>
        </authorList>
    </citation>
    <scope>NUCLEOTIDE SEQUENCE [LARGE SCALE GENOMIC DNA]</scope>
    <source>
        <strain evidence="9">NBRC 105008</strain>
    </source>
</reference>
<evidence type="ECO:0000256" key="2">
    <source>
        <dbReference type="ARBA" id="ARBA00022692"/>
    </source>
</evidence>
<dbReference type="EMBL" id="FNEO01000011">
    <property type="protein sequence ID" value="SDK06280.1"/>
    <property type="molecule type" value="Genomic_DNA"/>
</dbReference>
<evidence type="ECO:0000313" key="10">
    <source>
        <dbReference type="Proteomes" id="UP000182367"/>
    </source>
</evidence>
<reference evidence="8 10" key="3">
    <citation type="submission" date="2016-10" db="EMBL/GenBank/DDBJ databases">
        <authorList>
            <person name="Varghese N."/>
            <person name="Submissions S."/>
        </authorList>
    </citation>
    <scope>NUCLEOTIDE SEQUENCE [LARGE SCALE GENOMIC DNA]</scope>
    <source>
        <strain evidence="8 10">Gm-149</strain>
    </source>
</reference>
<dbReference type="Gene3D" id="3.10.350.10">
    <property type="entry name" value="LysM domain"/>
    <property type="match status" value="4"/>
</dbReference>
<dbReference type="EMBL" id="LVEO01000006">
    <property type="protein sequence ID" value="OCB73141.1"/>
    <property type="molecule type" value="Genomic_DNA"/>
</dbReference>
<dbReference type="SUPFAM" id="SSF54106">
    <property type="entry name" value="LysM domain"/>
    <property type="match status" value="4"/>
</dbReference>
<proteinExistence type="predicted"/>
<keyword evidence="3" id="KW-1133">Transmembrane helix</keyword>
<dbReference type="InterPro" id="IPR036779">
    <property type="entry name" value="LysM_dom_sf"/>
</dbReference>
<dbReference type="Gene3D" id="3.40.50.2300">
    <property type="match status" value="1"/>
</dbReference>
<dbReference type="InterPro" id="IPR001828">
    <property type="entry name" value="ANF_lig-bd_rcpt"/>
</dbReference>
<dbReference type="SUPFAM" id="SSF53822">
    <property type="entry name" value="Periplasmic binding protein-like I"/>
    <property type="match status" value="1"/>
</dbReference>
<dbReference type="PROSITE" id="PS51782">
    <property type="entry name" value="LYSM"/>
    <property type="match status" value="4"/>
</dbReference>
<feature type="signal peptide" evidence="5">
    <location>
        <begin position="1"/>
        <end position="20"/>
    </location>
</feature>
<dbReference type="GO" id="GO:0016020">
    <property type="term" value="C:membrane"/>
    <property type="evidence" value="ECO:0007669"/>
    <property type="project" value="UniProtKB-SubCell"/>
</dbReference>
<evidence type="ECO:0000313" key="7">
    <source>
        <dbReference type="EMBL" id="OCB73141.1"/>
    </source>
</evidence>
<evidence type="ECO:0000256" key="4">
    <source>
        <dbReference type="ARBA" id="ARBA00023136"/>
    </source>
</evidence>
<dbReference type="GO" id="GO:0008932">
    <property type="term" value="F:lytic endotransglycosylase activity"/>
    <property type="evidence" value="ECO:0007669"/>
    <property type="project" value="TreeGrafter"/>
</dbReference>
<keyword evidence="10" id="KW-1185">Reference proteome</keyword>
<dbReference type="Pfam" id="PF01094">
    <property type="entry name" value="ANF_receptor"/>
    <property type="match status" value="1"/>
</dbReference>
<dbReference type="InterPro" id="IPR018392">
    <property type="entry name" value="LysM"/>
</dbReference>
<evidence type="ECO:0000313" key="9">
    <source>
        <dbReference type="Proteomes" id="UP000093226"/>
    </source>
</evidence>
<comment type="caution">
    <text evidence="7">The sequence shown here is derived from an EMBL/GenBank/DDBJ whole genome shotgun (WGS) entry which is preliminary data.</text>
</comment>
<reference evidence="7" key="2">
    <citation type="submission" date="2016-03" db="EMBL/GenBank/DDBJ databases">
        <authorList>
            <person name="Ploux O."/>
        </authorList>
    </citation>
    <scope>NUCLEOTIDE SEQUENCE</scope>
    <source>
        <strain evidence="7">NBRC 105008</strain>
    </source>
</reference>
<dbReference type="PANTHER" id="PTHR33734:SF22">
    <property type="entry name" value="MEMBRANE-BOUND LYTIC MUREIN TRANSGLYCOSYLASE D"/>
    <property type="match status" value="1"/>
</dbReference>
<dbReference type="CDD" id="cd00118">
    <property type="entry name" value="LysM"/>
    <property type="match status" value="4"/>
</dbReference>
<dbReference type="RefSeq" id="WP_066325279.1">
    <property type="nucleotide sequence ID" value="NZ_BJVF01000011.1"/>
</dbReference>
<keyword evidence="5" id="KW-0732">Signal</keyword>
<feature type="domain" description="LysM" evidence="6">
    <location>
        <begin position="94"/>
        <end position="138"/>
    </location>
</feature>